<dbReference type="RefSeq" id="WP_153724019.1">
    <property type="nucleotide sequence ID" value="NZ_CP045875.1"/>
</dbReference>
<dbReference type="GO" id="GO:0005524">
    <property type="term" value="F:ATP binding"/>
    <property type="evidence" value="ECO:0007669"/>
    <property type="project" value="UniProtKB-KW"/>
</dbReference>
<feature type="domain" description="Histidine kinase" evidence="13">
    <location>
        <begin position="528"/>
        <end position="732"/>
    </location>
</feature>
<keyword evidence="6 16" id="KW-0808">Transferase</keyword>
<keyword evidence="7" id="KW-0547">Nucleotide-binding</keyword>
<dbReference type="Pfam" id="PF02895">
    <property type="entry name" value="H-kinase_dim"/>
    <property type="match status" value="1"/>
</dbReference>
<dbReference type="EMBL" id="CP045875">
    <property type="protein sequence ID" value="QGG46447.1"/>
    <property type="molecule type" value="Genomic_DNA"/>
</dbReference>
<protein>
    <recommendedName>
        <fullName evidence="3">Chemotaxis protein CheA</fullName>
        <ecNumber evidence="2">2.7.13.3</ecNumber>
    </recommendedName>
</protein>
<comment type="function">
    <text evidence="11">Involved in the transmission of sensory signals from the chemoreceptors to the flagellar motors. CheA is autophosphorylated; it can transfer its phosphate group to either CheB or CheY.</text>
</comment>
<keyword evidence="17" id="KW-1185">Reference proteome</keyword>
<evidence type="ECO:0000256" key="8">
    <source>
        <dbReference type="ARBA" id="ARBA00022777"/>
    </source>
</evidence>
<keyword evidence="8" id="KW-0418">Kinase</keyword>
<evidence type="ECO:0000313" key="17">
    <source>
        <dbReference type="Proteomes" id="UP000366051"/>
    </source>
</evidence>
<dbReference type="SUPFAM" id="SSF47384">
    <property type="entry name" value="Homodimeric domain of signal transducing histidine kinase"/>
    <property type="match status" value="1"/>
</dbReference>
<dbReference type="Pfam" id="PF02518">
    <property type="entry name" value="HATPase_c"/>
    <property type="match status" value="1"/>
</dbReference>
<dbReference type="EC" id="2.7.13.3" evidence="2"/>
<dbReference type="Proteomes" id="UP000366051">
    <property type="component" value="Chromosome"/>
</dbReference>
<dbReference type="PANTHER" id="PTHR43395">
    <property type="entry name" value="SENSOR HISTIDINE KINASE CHEA"/>
    <property type="match status" value="1"/>
</dbReference>
<dbReference type="InterPro" id="IPR037006">
    <property type="entry name" value="CheA-like_homodim_sf"/>
</dbReference>
<dbReference type="SUPFAM" id="SSF47226">
    <property type="entry name" value="Histidine-containing phosphotransfer domain, HPT domain"/>
    <property type="match status" value="1"/>
</dbReference>
<dbReference type="Gene3D" id="2.40.50.180">
    <property type="entry name" value="CheA-289, Domain 4"/>
    <property type="match status" value="1"/>
</dbReference>
<dbReference type="PROSITE" id="PS50894">
    <property type="entry name" value="HPT"/>
    <property type="match status" value="1"/>
</dbReference>
<keyword evidence="9" id="KW-0067">ATP-binding</keyword>
<dbReference type="Pfam" id="PF01627">
    <property type="entry name" value="Hpt"/>
    <property type="match status" value="1"/>
</dbReference>
<dbReference type="PROSITE" id="PS50109">
    <property type="entry name" value="HIS_KIN"/>
    <property type="match status" value="1"/>
</dbReference>
<dbReference type="InterPro" id="IPR002545">
    <property type="entry name" value="CheW-lke_dom"/>
</dbReference>
<dbReference type="OrthoDB" id="9803176at2"/>
<sequence length="863" mass="97074">MDFQQTFLEEAEELLIGINEDILALEAKSNDVELVNKIFRAAHTIKGSANLFALQGISELTHLLESILDRLRNHSLTIDPVLTDLLLAGFDQVEKLIGSLNNGLVDPQPDQELMQQLYRYMNGDQSDCNDGFEQTAIEEKVDQKRLAYLKTEKILELVKASLQKEKLWQVLIEPAEDLFFTGHDLVHTINQLTEVGPIVSAELSGERLPEWNEFDPLNCYLDVHIILASPSGTNRHDIVEILDFLVSDKTKVLLAEITLADLVLDELIPQKNKVQLLTEKDGDNRRKIKTQQEKKNNLESFTVDEIYEKFLADEATLISQESHCSDLLEHRIQQMIHKLEEMLSIAQSDEPCSPLQMTCSNLRNATVGALCLGSYVHTLNQNHGQDKVVAEKVLKALPPWWQAIWHEWSSKLFSIVTSHAEESVADFTLDIIELLAESASLDSEEISEIKSAKEVVECAEVSKTAEAILSSSINANVTFRVEQKKIDRLMELIGELIIGKNTLPYMVKKLNHQYQMPQAARELKEKHDVIDRISKELQNAIMDIRMLPLSFAFGKFNRFVRDLARQSNKIIKLEIRGEETAIDKNLVEALSEPLLHLVRNAIDHGLETIEERLIANKSSNSILRLEAWREGERVFVQVQDDGRGIDANAVKAKAVAQGLITSEDAKSMPYERAIQFIFHPGLSTAKSVTDLSGRGVGMDVVYSNIQSIGGQVRVMSEEGKGTSVLLELPLTMTMTQVLQVMVDKKLYGISLDQIQETVRLQDSDIQRMQNQEIFVLRDRLIPIIDLAEYFHSNPIDAKAKKSFRYLVILKTGIALQVDGLIGRQEVVIKPIDHNLNHCKAISGAAILGDGTVMLIINGNSIRI</sequence>
<reference evidence="17" key="1">
    <citation type="submission" date="2019-11" db="EMBL/GenBank/DDBJ databases">
        <title>Genome sequence of Heliorestis convoluta strain HH, an alkaliphilic and minimalistic phototrophic bacterium from a soda lake in Egypt.</title>
        <authorList>
            <person name="Dewey E.D."/>
            <person name="Stokes L.M."/>
            <person name="Burchell B.M."/>
            <person name="Shaffer K.N."/>
            <person name="Huntington A.M."/>
            <person name="Baker J.M."/>
            <person name="Nadendla S."/>
            <person name="Giglio M.G."/>
            <person name="Touchman J.W."/>
            <person name="Blankenship R.E."/>
            <person name="Madigan M.T."/>
            <person name="Sattley W.M."/>
        </authorList>
    </citation>
    <scope>NUCLEOTIDE SEQUENCE [LARGE SCALE GENOMIC DNA]</scope>
    <source>
        <strain evidence="17">HH</strain>
    </source>
</reference>
<dbReference type="Gene3D" id="1.10.287.560">
    <property type="entry name" value="Histidine kinase CheA-like, homodimeric domain"/>
    <property type="match status" value="1"/>
</dbReference>
<keyword evidence="5 12" id="KW-0597">Phosphoprotein</keyword>
<evidence type="ECO:0000259" key="14">
    <source>
        <dbReference type="PROSITE" id="PS50851"/>
    </source>
</evidence>
<comment type="catalytic activity">
    <reaction evidence="1">
        <text>ATP + protein L-histidine = ADP + protein N-phospho-L-histidine.</text>
        <dbReference type="EC" id="2.7.13.3"/>
    </reaction>
</comment>
<feature type="domain" description="HPt" evidence="15">
    <location>
        <begin position="1"/>
        <end position="100"/>
    </location>
</feature>
<dbReference type="SMART" id="SM00260">
    <property type="entry name" value="CheW"/>
    <property type="match status" value="1"/>
</dbReference>
<evidence type="ECO:0000256" key="1">
    <source>
        <dbReference type="ARBA" id="ARBA00000085"/>
    </source>
</evidence>
<evidence type="ECO:0000259" key="15">
    <source>
        <dbReference type="PROSITE" id="PS50894"/>
    </source>
</evidence>
<evidence type="ECO:0000256" key="5">
    <source>
        <dbReference type="ARBA" id="ARBA00022553"/>
    </source>
</evidence>
<dbReference type="CDD" id="cd00088">
    <property type="entry name" value="HPT"/>
    <property type="match status" value="1"/>
</dbReference>
<evidence type="ECO:0000313" key="16">
    <source>
        <dbReference type="EMBL" id="QGG46447.1"/>
    </source>
</evidence>
<dbReference type="GO" id="GO:0005737">
    <property type="term" value="C:cytoplasm"/>
    <property type="evidence" value="ECO:0007669"/>
    <property type="project" value="InterPro"/>
</dbReference>
<feature type="domain" description="CheW-like" evidence="14">
    <location>
        <begin position="734"/>
        <end position="863"/>
    </location>
</feature>
<dbReference type="PANTHER" id="PTHR43395:SF10">
    <property type="entry name" value="CHEMOTAXIS PROTEIN CHEA"/>
    <property type="match status" value="1"/>
</dbReference>
<evidence type="ECO:0000256" key="9">
    <source>
        <dbReference type="ARBA" id="ARBA00022840"/>
    </source>
</evidence>
<dbReference type="InterPro" id="IPR036890">
    <property type="entry name" value="HATPase_C_sf"/>
</dbReference>
<keyword evidence="10" id="KW-0902">Two-component regulatory system</keyword>
<dbReference type="InterPro" id="IPR036641">
    <property type="entry name" value="HPT_dom_sf"/>
</dbReference>
<dbReference type="InterPro" id="IPR004358">
    <property type="entry name" value="Sig_transdc_His_kin-like_C"/>
</dbReference>
<evidence type="ECO:0000256" key="4">
    <source>
        <dbReference type="ARBA" id="ARBA00022500"/>
    </source>
</evidence>
<dbReference type="InterPro" id="IPR005467">
    <property type="entry name" value="His_kinase_dom"/>
</dbReference>
<dbReference type="InterPro" id="IPR003594">
    <property type="entry name" value="HATPase_dom"/>
</dbReference>
<dbReference type="InterPro" id="IPR036061">
    <property type="entry name" value="CheW-like_dom_sf"/>
</dbReference>
<dbReference type="KEGG" id="hcv:FTV88_0268"/>
<dbReference type="Gene3D" id="3.30.565.10">
    <property type="entry name" value="Histidine kinase-like ATPase, C-terminal domain"/>
    <property type="match status" value="1"/>
</dbReference>
<dbReference type="Pfam" id="PF01584">
    <property type="entry name" value="CheW"/>
    <property type="match status" value="1"/>
</dbReference>
<evidence type="ECO:0000256" key="12">
    <source>
        <dbReference type="PROSITE-ProRule" id="PRU00110"/>
    </source>
</evidence>
<dbReference type="Gene3D" id="1.20.120.160">
    <property type="entry name" value="HPT domain"/>
    <property type="match status" value="1"/>
</dbReference>
<dbReference type="SUPFAM" id="SSF55874">
    <property type="entry name" value="ATPase domain of HSP90 chaperone/DNA topoisomerase II/histidine kinase"/>
    <property type="match status" value="1"/>
</dbReference>
<evidence type="ECO:0000259" key="13">
    <source>
        <dbReference type="PROSITE" id="PS50109"/>
    </source>
</evidence>
<gene>
    <name evidence="16" type="ORF">FTV88_0268</name>
</gene>
<evidence type="ECO:0000256" key="3">
    <source>
        <dbReference type="ARBA" id="ARBA00021495"/>
    </source>
</evidence>
<dbReference type="InterPro" id="IPR008207">
    <property type="entry name" value="Sig_transdc_His_kin_Hpt_dom"/>
</dbReference>
<dbReference type="SMART" id="SM00073">
    <property type="entry name" value="HPT"/>
    <property type="match status" value="1"/>
</dbReference>
<organism evidence="16 17">
    <name type="scientific">Heliorestis convoluta</name>
    <dbReference type="NCBI Taxonomy" id="356322"/>
    <lineage>
        <taxon>Bacteria</taxon>
        <taxon>Bacillati</taxon>
        <taxon>Bacillota</taxon>
        <taxon>Clostridia</taxon>
        <taxon>Eubacteriales</taxon>
        <taxon>Heliobacteriaceae</taxon>
        <taxon>Heliorestis</taxon>
    </lineage>
</organism>
<proteinExistence type="predicted"/>
<dbReference type="PROSITE" id="PS50851">
    <property type="entry name" value="CHEW"/>
    <property type="match status" value="1"/>
</dbReference>
<feature type="modified residue" description="Phosphohistidine" evidence="12">
    <location>
        <position position="43"/>
    </location>
</feature>
<keyword evidence="4" id="KW-0145">Chemotaxis</keyword>
<dbReference type="InterPro" id="IPR004105">
    <property type="entry name" value="CheA-like_dim"/>
</dbReference>
<evidence type="ECO:0000256" key="7">
    <source>
        <dbReference type="ARBA" id="ARBA00022741"/>
    </source>
</evidence>
<dbReference type="SMART" id="SM01231">
    <property type="entry name" value="H-kinase_dim"/>
    <property type="match status" value="1"/>
</dbReference>
<dbReference type="AlphaFoldDB" id="A0A5Q2MVY6"/>
<dbReference type="InterPro" id="IPR051315">
    <property type="entry name" value="Bact_Chemotaxis_CheA"/>
</dbReference>
<evidence type="ECO:0000256" key="6">
    <source>
        <dbReference type="ARBA" id="ARBA00022679"/>
    </source>
</evidence>
<evidence type="ECO:0000256" key="11">
    <source>
        <dbReference type="ARBA" id="ARBA00035100"/>
    </source>
</evidence>
<dbReference type="GO" id="GO:0006935">
    <property type="term" value="P:chemotaxis"/>
    <property type="evidence" value="ECO:0007669"/>
    <property type="project" value="UniProtKB-KW"/>
</dbReference>
<evidence type="ECO:0000256" key="2">
    <source>
        <dbReference type="ARBA" id="ARBA00012438"/>
    </source>
</evidence>
<dbReference type="GO" id="GO:0000155">
    <property type="term" value="F:phosphorelay sensor kinase activity"/>
    <property type="evidence" value="ECO:0007669"/>
    <property type="project" value="InterPro"/>
</dbReference>
<dbReference type="Gene3D" id="2.30.30.40">
    <property type="entry name" value="SH3 Domains"/>
    <property type="match status" value="1"/>
</dbReference>
<dbReference type="PRINTS" id="PR00344">
    <property type="entry name" value="BCTRLSENSOR"/>
</dbReference>
<dbReference type="FunFam" id="3.30.565.10:FF:000016">
    <property type="entry name" value="Chemotaxis protein CheA, putative"/>
    <property type="match status" value="1"/>
</dbReference>
<dbReference type="InterPro" id="IPR036097">
    <property type="entry name" value="HisK_dim/P_sf"/>
</dbReference>
<name>A0A5Q2MVY6_9FIRM</name>
<dbReference type="SMART" id="SM00387">
    <property type="entry name" value="HATPase_c"/>
    <property type="match status" value="1"/>
</dbReference>
<dbReference type="SUPFAM" id="SSF50341">
    <property type="entry name" value="CheW-like"/>
    <property type="match status" value="1"/>
</dbReference>
<accession>A0A5Q2MVY6</accession>
<evidence type="ECO:0000256" key="10">
    <source>
        <dbReference type="ARBA" id="ARBA00023012"/>
    </source>
</evidence>